<evidence type="ECO:0000256" key="2">
    <source>
        <dbReference type="ARBA" id="ARBA00022727"/>
    </source>
</evidence>
<dbReference type="Pfam" id="PF00406">
    <property type="entry name" value="ADK"/>
    <property type="match status" value="1"/>
</dbReference>
<comment type="subunit">
    <text evidence="5 7">Monomer.</text>
</comment>
<feature type="binding site" evidence="5">
    <location>
        <position position="133"/>
    </location>
    <ligand>
        <name>ATP</name>
        <dbReference type="ChEBI" id="CHEBI:30616"/>
    </ligand>
</feature>
<dbReference type="Pfam" id="PF05191">
    <property type="entry name" value="ADK_lid"/>
    <property type="match status" value="1"/>
</dbReference>
<dbReference type="PROSITE" id="PS00113">
    <property type="entry name" value="ADENYLATE_KINASE"/>
    <property type="match status" value="1"/>
</dbReference>
<keyword evidence="3 5" id="KW-0547">Nucleotide-binding</keyword>
<comment type="subcellular location">
    <subcellularLocation>
        <location evidence="5 7">Cytoplasm</location>
    </subcellularLocation>
</comment>
<feature type="binding site" evidence="5">
    <location>
        <begin position="91"/>
        <end position="94"/>
    </location>
    <ligand>
        <name>AMP</name>
        <dbReference type="ChEBI" id="CHEBI:456215"/>
    </ligand>
</feature>
<feature type="binding site" evidence="5">
    <location>
        <position position="205"/>
    </location>
    <ligand>
        <name>ATP</name>
        <dbReference type="ChEBI" id="CHEBI:30616"/>
    </ligand>
</feature>
<feature type="binding site" evidence="5">
    <location>
        <position position="156"/>
    </location>
    <ligand>
        <name>Zn(2+)</name>
        <dbReference type="ChEBI" id="CHEBI:29105"/>
        <note>structural</note>
    </ligand>
</feature>
<dbReference type="PRINTS" id="PR00094">
    <property type="entry name" value="ADENYLTKNASE"/>
</dbReference>
<comment type="catalytic activity">
    <reaction evidence="5 7">
        <text>AMP + ATP = 2 ADP</text>
        <dbReference type="Rhea" id="RHEA:12973"/>
        <dbReference type="ChEBI" id="CHEBI:30616"/>
        <dbReference type="ChEBI" id="CHEBI:456215"/>
        <dbReference type="ChEBI" id="CHEBI:456216"/>
        <dbReference type="EC" id="2.7.4.3"/>
    </reaction>
</comment>
<dbReference type="Proteomes" id="UP000777784">
    <property type="component" value="Unassembled WGS sequence"/>
</dbReference>
<reference evidence="9" key="1">
    <citation type="submission" date="2021-05" db="EMBL/GenBank/DDBJ databases">
        <title>Energy efficiency and biological interactions define the core microbiome of deep oligotrophic groundwater.</title>
        <authorList>
            <person name="Mehrshad M."/>
            <person name="Lopez-Fernandez M."/>
            <person name="Bell E."/>
            <person name="Bernier-Latmani R."/>
            <person name="Bertilsson S."/>
            <person name="Dopson M."/>
        </authorList>
    </citation>
    <scope>NUCLEOTIDE SEQUENCE</scope>
    <source>
        <strain evidence="9">Modern_marine.mb.64</strain>
    </source>
</reference>
<keyword evidence="5" id="KW-0479">Metal-binding</keyword>
<feature type="binding site" evidence="5">
    <location>
        <begin position="142"/>
        <end position="143"/>
    </location>
    <ligand>
        <name>ATP</name>
        <dbReference type="ChEBI" id="CHEBI:30616"/>
    </ligand>
</feature>
<dbReference type="InterPro" id="IPR027417">
    <property type="entry name" value="P-loop_NTPase"/>
</dbReference>
<keyword evidence="5" id="KW-0963">Cytoplasm</keyword>
<evidence type="ECO:0000256" key="3">
    <source>
        <dbReference type="ARBA" id="ARBA00022741"/>
    </source>
</evidence>
<evidence type="ECO:0000256" key="7">
    <source>
        <dbReference type="RuleBase" id="RU003331"/>
    </source>
</evidence>
<comment type="function">
    <text evidence="5">Catalyzes the reversible transfer of the terminal phosphate group between ATP and AMP. Plays an important role in cellular energy homeostasis and in adenine nucleotide metabolism.</text>
</comment>
<gene>
    <name evidence="5" type="primary">adk</name>
    <name evidence="9" type="ORF">KJ970_09430</name>
</gene>
<comment type="similarity">
    <text evidence="5 6">Belongs to the adenylate kinase family.</text>
</comment>
<dbReference type="InterPro" id="IPR006259">
    <property type="entry name" value="Adenyl_kin_sub"/>
</dbReference>
<comment type="pathway">
    <text evidence="5">Purine metabolism; AMP biosynthesis via salvage pathway; AMP from ADP: step 1/1.</text>
</comment>
<evidence type="ECO:0000313" key="9">
    <source>
        <dbReference type="EMBL" id="MBU2691140.1"/>
    </source>
</evidence>
<evidence type="ECO:0000313" key="10">
    <source>
        <dbReference type="Proteomes" id="UP000777784"/>
    </source>
</evidence>
<organism evidence="9 10">
    <name type="scientific">Eiseniibacteriota bacterium</name>
    <dbReference type="NCBI Taxonomy" id="2212470"/>
    <lineage>
        <taxon>Bacteria</taxon>
        <taxon>Candidatus Eiseniibacteriota</taxon>
    </lineage>
</organism>
<evidence type="ECO:0000256" key="5">
    <source>
        <dbReference type="HAMAP-Rule" id="MF_00235"/>
    </source>
</evidence>
<keyword evidence="5" id="KW-0862">Zinc</keyword>
<name>A0A948RUJ5_UNCEI</name>
<dbReference type="NCBIfam" id="NF001380">
    <property type="entry name" value="PRK00279.1-2"/>
    <property type="match status" value="1"/>
</dbReference>
<evidence type="ECO:0000256" key="4">
    <source>
        <dbReference type="ARBA" id="ARBA00022777"/>
    </source>
</evidence>
<feature type="binding site" evidence="5">
    <location>
        <position position="166"/>
    </location>
    <ligand>
        <name>AMP</name>
        <dbReference type="ChEBI" id="CHEBI:456215"/>
    </ligand>
</feature>
<evidence type="ECO:0000256" key="6">
    <source>
        <dbReference type="RuleBase" id="RU003330"/>
    </source>
</evidence>
<dbReference type="InterPro" id="IPR007862">
    <property type="entry name" value="Adenylate_kinase_lid-dom"/>
</dbReference>
<sequence>MAKDYKKRIILLGAPGAGKGTHAERLKGDLGVPVLGTGDLLRAEIKEGTPLGSKAKKYVESGQLVPDDLIIAMVRSRMSKPDARDGFMLDGFPRSVEQAEALDGILDELEMAIERVVEIDVDEEVVVARLSSRRICKGCGRVYNAISDPPNKEGICNACGGEVITRSDDVPETIRHRLSVYRTSTEPLTDYYEKRGILRRVSGSGDVDEIYHRILDTLKG</sequence>
<evidence type="ECO:0000256" key="1">
    <source>
        <dbReference type="ARBA" id="ARBA00022679"/>
    </source>
</evidence>
<accession>A0A948RUJ5</accession>
<dbReference type="SUPFAM" id="SSF52540">
    <property type="entry name" value="P-loop containing nucleoside triphosphate hydrolases"/>
    <property type="match status" value="1"/>
</dbReference>
<dbReference type="AlphaFoldDB" id="A0A948RUJ5"/>
<dbReference type="InterPro" id="IPR033690">
    <property type="entry name" value="Adenylat_kinase_CS"/>
</dbReference>
<evidence type="ECO:0000259" key="8">
    <source>
        <dbReference type="Pfam" id="PF05191"/>
    </source>
</evidence>
<dbReference type="NCBIfam" id="NF011100">
    <property type="entry name" value="PRK14527.1"/>
    <property type="match status" value="1"/>
</dbReference>
<comment type="domain">
    <text evidence="5">Consists of three domains, a large central CORE domain and two small peripheral domains, NMPbind and LID, which undergo movements during catalysis. The LID domain closes over the site of phosphoryl transfer upon ATP binding. Assembling and dissambling the active center during each catalytic cycle provides an effective means to prevent ATP hydrolysis. Some bacteria have evolved a zinc-coordinating structure that stabilizes the LID domain.</text>
</comment>
<dbReference type="GO" id="GO:0005524">
    <property type="term" value="F:ATP binding"/>
    <property type="evidence" value="ECO:0007669"/>
    <property type="project" value="UniProtKB-UniRule"/>
</dbReference>
<feature type="binding site" evidence="5">
    <location>
        <position position="42"/>
    </location>
    <ligand>
        <name>AMP</name>
        <dbReference type="ChEBI" id="CHEBI:456215"/>
    </ligand>
</feature>
<feature type="domain" description="Adenylate kinase active site lid" evidence="8">
    <location>
        <begin position="133"/>
        <end position="168"/>
    </location>
</feature>
<dbReference type="HAMAP" id="MF_00235">
    <property type="entry name" value="Adenylate_kinase_Adk"/>
    <property type="match status" value="1"/>
</dbReference>
<proteinExistence type="inferred from homology"/>
<feature type="binding site" evidence="5">
    <location>
        <position position="159"/>
    </location>
    <ligand>
        <name>Zn(2+)</name>
        <dbReference type="ChEBI" id="CHEBI:29105"/>
        <note>structural</note>
    </ligand>
</feature>
<dbReference type="PANTHER" id="PTHR23359">
    <property type="entry name" value="NUCLEOTIDE KINASE"/>
    <property type="match status" value="1"/>
</dbReference>
<feature type="binding site" evidence="5">
    <location>
        <position position="136"/>
    </location>
    <ligand>
        <name>Zn(2+)</name>
        <dbReference type="ChEBI" id="CHEBI:29105"/>
        <note>structural</note>
    </ligand>
</feature>
<dbReference type="EMBL" id="JAHJDP010000046">
    <property type="protein sequence ID" value="MBU2691140.1"/>
    <property type="molecule type" value="Genomic_DNA"/>
</dbReference>
<dbReference type="GO" id="GO:0004017">
    <property type="term" value="F:AMP kinase activity"/>
    <property type="evidence" value="ECO:0007669"/>
    <property type="project" value="UniProtKB-UniRule"/>
</dbReference>
<dbReference type="GO" id="GO:0005737">
    <property type="term" value="C:cytoplasm"/>
    <property type="evidence" value="ECO:0007669"/>
    <property type="project" value="UniProtKB-SubCell"/>
</dbReference>
<dbReference type="Gene3D" id="3.40.50.300">
    <property type="entry name" value="P-loop containing nucleotide triphosphate hydrolases"/>
    <property type="match status" value="1"/>
</dbReference>
<feature type="binding site" evidence="5">
    <location>
        <begin position="63"/>
        <end position="65"/>
    </location>
    <ligand>
        <name>AMP</name>
        <dbReference type="ChEBI" id="CHEBI:456215"/>
    </ligand>
</feature>
<dbReference type="GO" id="GO:0008270">
    <property type="term" value="F:zinc ion binding"/>
    <property type="evidence" value="ECO:0007669"/>
    <property type="project" value="UniProtKB-UniRule"/>
</dbReference>
<feature type="binding site" evidence="5">
    <location>
        <position position="139"/>
    </location>
    <ligand>
        <name>Zn(2+)</name>
        <dbReference type="ChEBI" id="CHEBI:29105"/>
        <note>structural</note>
    </ligand>
</feature>
<feature type="binding site" evidence="5">
    <location>
        <position position="177"/>
    </location>
    <ligand>
        <name>AMP</name>
        <dbReference type="ChEBI" id="CHEBI:456215"/>
    </ligand>
</feature>
<comment type="caution">
    <text evidence="9">The sequence shown here is derived from an EMBL/GenBank/DDBJ whole genome shotgun (WGS) entry which is preliminary data.</text>
</comment>
<dbReference type="NCBIfam" id="TIGR01351">
    <property type="entry name" value="adk"/>
    <property type="match status" value="1"/>
</dbReference>
<dbReference type="NCBIfam" id="NF001381">
    <property type="entry name" value="PRK00279.1-3"/>
    <property type="match status" value="1"/>
</dbReference>
<dbReference type="GO" id="GO:0044209">
    <property type="term" value="P:AMP salvage"/>
    <property type="evidence" value="ECO:0007669"/>
    <property type="project" value="UniProtKB-UniRule"/>
</dbReference>
<keyword evidence="4 5" id="KW-0418">Kinase</keyword>
<dbReference type="InterPro" id="IPR000850">
    <property type="entry name" value="Adenylat/UMP-CMP_kin"/>
</dbReference>
<keyword evidence="1 5" id="KW-0808">Transferase</keyword>
<dbReference type="FunFam" id="3.40.50.300:FF:000106">
    <property type="entry name" value="Adenylate kinase mitochondrial"/>
    <property type="match status" value="1"/>
</dbReference>
<dbReference type="EC" id="2.7.4.3" evidence="5 7"/>
<keyword evidence="5 7" id="KW-0067">ATP-binding</keyword>
<feature type="binding site" evidence="5">
    <location>
        <position position="98"/>
    </location>
    <ligand>
        <name>AMP</name>
        <dbReference type="ChEBI" id="CHEBI:456215"/>
    </ligand>
</feature>
<protein>
    <recommendedName>
        <fullName evidence="5 7">Adenylate kinase</fullName>
        <shortName evidence="5">AK</shortName>
        <ecNumber evidence="5 7">2.7.4.3</ecNumber>
    </recommendedName>
    <alternativeName>
        <fullName evidence="5">ATP-AMP transphosphorylase</fullName>
    </alternativeName>
    <alternativeName>
        <fullName evidence="5">ATP:AMP phosphotransferase</fullName>
    </alternativeName>
    <alternativeName>
        <fullName evidence="5">Adenylate monophosphate kinase</fullName>
    </alternativeName>
</protein>
<keyword evidence="2 5" id="KW-0545">Nucleotide biosynthesis</keyword>
<dbReference type="CDD" id="cd01428">
    <property type="entry name" value="ADK"/>
    <property type="match status" value="1"/>
</dbReference>
<feature type="region of interest" description="NMP" evidence="5">
    <location>
        <begin position="36"/>
        <end position="65"/>
    </location>
</feature>
<feature type="region of interest" description="LID" evidence="5">
    <location>
        <begin position="132"/>
        <end position="169"/>
    </location>
</feature>
<feature type="binding site" evidence="5">
    <location>
        <begin position="16"/>
        <end position="21"/>
    </location>
    <ligand>
        <name>ATP</name>
        <dbReference type="ChEBI" id="CHEBI:30616"/>
    </ligand>
</feature>
<feature type="binding site" evidence="5">
    <location>
        <position position="37"/>
    </location>
    <ligand>
        <name>AMP</name>
        <dbReference type="ChEBI" id="CHEBI:456215"/>
    </ligand>
</feature>